<dbReference type="CDD" id="cd07989">
    <property type="entry name" value="LPLAT_AGPAT-like"/>
    <property type="match status" value="1"/>
</dbReference>
<gene>
    <name evidence="6" type="ORF">GCM10008919_07290</name>
</gene>
<dbReference type="Pfam" id="PF01553">
    <property type="entry name" value="Acyltransferase"/>
    <property type="match status" value="1"/>
</dbReference>
<dbReference type="SMART" id="SM00563">
    <property type="entry name" value="PlsC"/>
    <property type="match status" value="1"/>
</dbReference>
<organism evidence="6 7">
    <name type="scientific">Selenomonas dianae</name>
    <dbReference type="NCBI Taxonomy" id="135079"/>
    <lineage>
        <taxon>Bacteria</taxon>
        <taxon>Bacillati</taxon>
        <taxon>Bacillota</taxon>
        <taxon>Negativicutes</taxon>
        <taxon>Selenomonadales</taxon>
        <taxon>Selenomonadaceae</taxon>
        <taxon>Selenomonas</taxon>
    </lineage>
</organism>
<dbReference type="PANTHER" id="PTHR10434">
    <property type="entry name" value="1-ACYL-SN-GLYCEROL-3-PHOSPHATE ACYLTRANSFERASE"/>
    <property type="match status" value="1"/>
</dbReference>
<keyword evidence="7" id="KW-1185">Reference proteome</keyword>
<dbReference type="EMBL" id="BAAACR010000004">
    <property type="protein sequence ID" value="GAA0206579.1"/>
    <property type="molecule type" value="Genomic_DNA"/>
</dbReference>
<dbReference type="Proteomes" id="UP001500399">
    <property type="component" value="Unassembled WGS sequence"/>
</dbReference>
<dbReference type="EC" id="2.3.1.51" evidence="4"/>
<evidence type="ECO:0000256" key="1">
    <source>
        <dbReference type="ARBA" id="ARBA00008655"/>
    </source>
</evidence>
<evidence type="ECO:0000313" key="7">
    <source>
        <dbReference type="Proteomes" id="UP001500399"/>
    </source>
</evidence>
<accession>A0ABP3CJ25</accession>
<keyword evidence="4" id="KW-0594">Phospholipid biosynthesis</keyword>
<dbReference type="GO" id="GO:0016746">
    <property type="term" value="F:acyltransferase activity"/>
    <property type="evidence" value="ECO:0007669"/>
    <property type="project" value="UniProtKB-KW"/>
</dbReference>
<evidence type="ECO:0000313" key="6">
    <source>
        <dbReference type="EMBL" id="GAA0206579.1"/>
    </source>
</evidence>
<dbReference type="InterPro" id="IPR004552">
    <property type="entry name" value="AGP_acyltrans"/>
</dbReference>
<keyword evidence="4" id="KW-1208">Phospholipid metabolism</keyword>
<dbReference type="PANTHER" id="PTHR10434:SF11">
    <property type="entry name" value="1-ACYL-SN-GLYCEROL-3-PHOSPHATE ACYLTRANSFERASE"/>
    <property type="match status" value="1"/>
</dbReference>
<comment type="domain">
    <text evidence="4">The HXXXXD motif is essential for acyltransferase activity and may constitute the binding site for the phosphate moiety of the glycerol-3-phosphate.</text>
</comment>
<dbReference type="InterPro" id="IPR002123">
    <property type="entry name" value="Plipid/glycerol_acylTrfase"/>
</dbReference>
<comment type="similarity">
    <text evidence="1 4">Belongs to the 1-acyl-sn-glycerol-3-phosphate acyltransferase family.</text>
</comment>
<keyword evidence="2 4" id="KW-0808">Transferase</keyword>
<evidence type="ECO:0000256" key="3">
    <source>
        <dbReference type="ARBA" id="ARBA00023315"/>
    </source>
</evidence>
<name>A0ABP3CJ25_9FIRM</name>
<dbReference type="NCBIfam" id="TIGR00530">
    <property type="entry name" value="AGP_acyltrn"/>
    <property type="match status" value="1"/>
</dbReference>
<feature type="domain" description="Phospholipid/glycerol acyltransferase" evidence="5">
    <location>
        <begin position="34"/>
        <end position="146"/>
    </location>
</feature>
<sequence length="204" mass="22448">MLYGFLQIVFRLFFYIIFRTRVYGRENIPAEGAVILAANHASNIDPPLMASLIERPVSYMAKIELFENPIFGAAIRRCHAFPVKRGESDRGAIKTAVTVLKEGRVLGLFPEGTRSKTGELQKAEAGVALIAAMTGAPIVPVAILNTHCIFANGGLLPQLRIMYGTPISFQGDRKSKEALDAFSAEIMTHIARMKDELAQKNKRS</sequence>
<keyword evidence="4" id="KW-0443">Lipid metabolism</keyword>
<keyword evidence="3 4" id="KW-0012">Acyltransferase</keyword>
<proteinExistence type="inferred from homology"/>
<evidence type="ECO:0000256" key="4">
    <source>
        <dbReference type="RuleBase" id="RU361267"/>
    </source>
</evidence>
<comment type="caution">
    <text evidence="6">The sequence shown here is derived from an EMBL/GenBank/DDBJ whole genome shotgun (WGS) entry which is preliminary data.</text>
</comment>
<evidence type="ECO:0000259" key="5">
    <source>
        <dbReference type="SMART" id="SM00563"/>
    </source>
</evidence>
<dbReference type="SUPFAM" id="SSF69593">
    <property type="entry name" value="Glycerol-3-phosphate (1)-acyltransferase"/>
    <property type="match status" value="1"/>
</dbReference>
<keyword evidence="4" id="KW-0444">Lipid biosynthesis</keyword>
<reference evidence="7" key="1">
    <citation type="journal article" date="2019" name="Int. J. Syst. Evol. Microbiol.">
        <title>The Global Catalogue of Microorganisms (GCM) 10K type strain sequencing project: providing services to taxonomists for standard genome sequencing and annotation.</title>
        <authorList>
            <consortium name="The Broad Institute Genomics Platform"/>
            <consortium name="The Broad Institute Genome Sequencing Center for Infectious Disease"/>
            <person name="Wu L."/>
            <person name="Ma J."/>
        </authorList>
    </citation>
    <scope>NUCLEOTIDE SEQUENCE [LARGE SCALE GENOMIC DNA]</scope>
    <source>
        <strain evidence="7">JCM 8542</strain>
    </source>
</reference>
<protein>
    <recommendedName>
        <fullName evidence="4">1-acyl-sn-glycerol-3-phosphate acyltransferase</fullName>
        <ecNumber evidence="4">2.3.1.51</ecNumber>
    </recommendedName>
</protein>
<dbReference type="RefSeq" id="WP_304988340.1">
    <property type="nucleotide sequence ID" value="NZ_BAAACR010000004.1"/>
</dbReference>
<comment type="catalytic activity">
    <reaction evidence="4">
        <text>a 1-acyl-sn-glycero-3-phosphate + an acyl-CoA = a 1,2-diacyl-sn-glycero-3-phosphate + CoA</text>
        <dbReference type="Rhea" id="RHEA:19709"/>
        <dbReference type="ChEBI" id="CHEBI:57287"/>
        <dbReference type="ChEBI" id="CHEBI:57970"/>
        <dbReference type="ChEBI" id="CHEBI:58342"/>
        <dbReference type="ChEBI" id="CHEBI:58608"/>
        <dbReference type="EC" id="2.3.1.51"/>
    </reaction>
</comment>
<evidence type="ECO:0000256" key="2">
    <source>
        <dbReference type="ARBA" id="ARBA00022679"/>
    </source>
</evidence>